<keyword evidence="1 4" id="KW-0963">Cytoplasm</keyword>
<feature type="binding site" evidence="4 5">
    <location>
        <position position="131"/>
    </location>
    <ligand>
        <name>Zn(2+)</name>
        <dbReference type="ChEBI" id="CHEBI:29105"/>
    </ligand>
</feature>
<keyword evidence="4 5" id="KW-0479">Metal-binding</keyword>
<dbReference type="Gene3D" id="3.40.50.1220">
    <property type="entry name" value="TPP-binding domain"/>
    <property type="match status" value="1"/>
</dbReference>
<dbReference type="EMBL" id="OY569118">
    <property type="protein sequence ID" value="CAJ1003301.1"/>
    <property type="molecule type" value="Genomic_DNA"/>
</dbReference>
<evidence type="ECO:0000259" key="6">
    <source>
        <dbReference type="PROSITE" id="PS50305"/>
    </source>
</evidence>
<gene>
    <name evidence="4" type="primary">cobB</name>
    <name evidence="7" type="ORF">BSPP4475_13365</name>
</gene>
<keyword evidence="4 5" id="KW-0862">Zinc</keyword>
<dbReference type="HAMAP" id="MF_01968">
    <property type="entry name" value="Sirtuin_ClassU"/>
    <property type="match status" value="1"/>
</dbReference>
<proteinExistence type="inferred from homology"/>
<comment type="function">
    <text evidence="4">NAD-dependent protein deacetylase which modulates the activities of several enzymes which are inactive in their acetylated form.</text>
</comment>
<feature type="binding site" evidence="4">
    <location>
        <position position="108"/>
    </location>
    <ligand>
        <name>NAD(+)</name>
        <dbReference type="ChEBI" id="CHEBI:57540"/>
    </ligand>
</feature>
<dbReference type="PANTHER" id="PTHR11085:SF10">
    <property type="entry name" value="NAD-DEPENDENT PROTEIN DEACYLASE SIRTUIN-5, MITOCHONDRIAL-RELATED"/>
    <property type="match status" value="1"/>
</dbReference>
<feature type="binding site" evidence="4">
    <location>
        <position position="107"/>
    </location>
    <ligand>
        <name>nicotinamide</name>
        <dbReference type="ChEBI" id="CHEBI:17154"/>
    </ligand>
</feature>
<evidence type="ECO:0000256" key="1">
    <source>
        <dbReference type="ARBA" id="ARBA00022490"/>
    </source>
</evidence>
<dbReference type="GO" id="GO:0005737">
    <property type="term" value="C:cytoplasm"/>
    <property type="evidence" value="ECO:0007669"/>
    <property type="project" value="UniProtKB-SubCell"/>
</dbReference>
<dbReference type="GO" id="GO:0017136">
    <property type="term" value="F:histone deacetylase activity, NAD-dependent"/>
    <property type="evidence" value="ECO:0007669"/>
    <property type="project" value="TreeGrafter"/>
</dbReference>
<keyword evidence="2 4" id="KW-0808">Transferase</keyword>
<dbReference type="KEGG" id="bayd:BSPP4475_13365"/>
<evidence type="ECO:0000256" key="5">
    <source>
        <dbReference type="PROSITE-ProRule" id="PRU00236"/>
    </source>
</evidence>
<protein>
    <recommendedName>
        <fullName evidence="4">NAD-dependent protein deacetylase</fullName>
        <ecNumber evidence="4">2.3.1.286</ecNumber>
    </recommendedName>
    <alternativeName>
        <fullName evidence="4">Regulatory protein SIR2 homolog</fullName>
    </alternativeName>
</protein>
<comment type="similarity">
    <text evidence="4">Belongs to the sirtuin family. Class U subfamily.</text>
</comment>
<name>A0AA48RCV4_9BACL</name>
<dbReference type="PANTHER" id="PTHR11085">
    <property type="entry name" value="NAD-DEPENDENT PROTEIN DEACYLASE SIRTUIN-5, MITOCHONDRIAL-RELATED"/>
    <property type="match status" value="1"/>
</dbReference>
<dbReference type="GO" id="GO:0008270">
    <property type="term" value="F:zinc ion binding"/>
    <property type="evidence" value="ECO:0007669"/>
    <property type="project" value="UniProtKB-UniRule"/>
</dbReference>
<dbReference type="InterPro" id="IPR003000">
    <property type="entry name" value="Sirtuin"/>
</dbReference>
<dbReference type="InterPro" id="IPR028628">
    <property type="entry name" value="Sirtuin_class_U"/>
</dbReference>
<feature type="binding site" evidence="4">
    <location>
        <position position="108"/>
    </location>
    <ligand>
        <name>nicotinamide</name>
        <dbReference type="ChEBI" id="CHEBI:17154"/>
    </ligand>
</feature>
<feature type="binding site" evidence="4">
    <location>
        <position position="191"/>
    </location>
    <ligand>
        <name>NAD(+)</name>
        <dbReference type="ChEBI" id="CHEBI:57540"/>
    </ligand>
</feature>
<comment type="subcellular location">
    <subcellularLocation>
        <location evidence="4">Cytoplasm</location>
    </subcellularLocation>
</comment>
<feature type="binding site" evidence="4">
    <location>
        <position position="107"/>
    </location>
    <ligand>
        <name>NAD(+)</name>
        <dbReference type="ChEBI" id="CHEBI:57540"/>
    </ligand>
</feature>
<feature type="binding site" evidence="4 5">
    <location>
        <position position="153"/>
    </location>
    <ligand>
        <name>Zn(2+)</name>
        <dbReference type="ChEBI" id="CHEBI:29105"/>
    </ligand>
</feature>
<dbReference type="NCBIfam" id="NF001753">
    <property type="entry name" value="PRK00481.1-3"/>
    <property type="match status" value="1"/>
</dbReference>
<sequence>MKRGETQMKMLAEWLRDARQAVVFTGAGMSTESGLPDFRSAQSGIWQGKDPTQLASTQALRHNREGFAAFYRMRIEGLLACRPHEGHAILAEWERRGRIRGIITQNVDGFHQQAGSRNVAELHGNLGTLCCLACERTYPAARYLQPDGTVCDCGGFLRPTVVLFGEALPQAALAKASEWTEQADLFLVLGSSLVVSPANWFPQQAKAAGARLVIINREPTPLDDLADLVIGDALIGTVLKTVEAELSGY</sequence>
<accession>A0AA48RCV4</accession>
<comment type="cofactor">
    <cofactor evidence="4">
        <name>Zn(2+)</name>
        <dbReference type="ChEBI" id="CHEBI:29105"/>
    </cofactor>
    <text evidence="4">Binds 1 zinc ion per subunit.</text>
</comment>
<dbReference type="PROSITE" id="PS50305">
    <property type="entry name" value="SIRTUIN"/>
    <property type="match status" value="1"/>
</dbReference>
<evidence type="ECO:0000256" key="3">
    <source>
        <dbReference type="ARBA" id="ARBA00023027"/>
    </source>
</evidence>
<keyword evidence="8" id="KW-1185">Reference proteome</keyword>
<feature type="binding site" evidence="4">
    <location>
        <position position="39"/>
    </location>
    <ligand>
        <name>NAD(+)</name>
        <dbReference type="ChEBI" id="CHEBI:57540"/>
    </ligand>
</feature>
<feature type="binding site" evidence="4 5">
    <location>
        <position position="151"/>
    </location>
    <ligand>
        <name>Zn(2+)</name>
        <dbReference type="ChEBI" id="CHEBI:29105"/>
    </ligand>
</feature>
<dbReference type="InterPro" id="IPR029035">
    <property type="entry name" value="DHS-like_NAD/FAD-binding_dom"/>
</dbReference>
<dbReference type="InterPro" id="IPR050134">
    <property type="entry name" value="NAD-dep_sirtuin_deacylases"/>
</dbReference>
<dbReference type="InterPro" id="IPR026590">
    <property type="entry name" value="Ssirtuin_cat_dom"/>
</dbReference>
<dbReference type="AlphaFoldDB" id="A0AA48RCV4"/>
<feature type="binding site" evidence="4">
    <location>
        <position position="123"/>
    </location>
    <ligand>
        <name>NAD(+)</name>
        <dbReference type="ChEBI" id="CHEBI:57540"/>
    </ligand>
</feature>
<feature type="binding site" evidence="4">
    <location>
        <position position="27"/>
    </location>
    <ligand>
        <name>NAD(+)</name>
        <dbReference type="ChEBI" id="CHEBI:57540"/>
    </ligand>
</feature>
<dbReference type="SUPFAM" id="SSF52467">
    <property type="entry name" value="DHS-like NAD/FAD-binding domain"/>
    <property type="match status" value="1"/>
</dbReference>
<reference evidence="7" key="1">
    <citation type="submission" date="2023-07" db="EMBL/GenBank/DDBJ databases">
        <authorList>
            <person name="Ivanov I."/>
            <person name="Teneva D."/>
            <person name="Stoikov I."/>
        </authorList>
    </citation>
    <scope>NUCLEOTIDE SEQUENCE</scope>
    <source>
        <strain evidence="7">4475</strain>
    </source>
</reference>
<dbReference type="Pfam" id="PF02146">
    <property type="entry name" value="SIR2"/>
    <property type="match status" value="1"/>
</dbReference>
<evidence type="ECO:0000256" key="4">
    <source>
        <dbReference type="HAMAP-Rule" id="MF_01968"/>
    </source>
</evidence>
<dbReference type="Gene3D" id="3.30.1600.10">
    <property type="entry name" value="SIR2/SIRT2 'Small Domain"/>
    <property type="match status" value="1"/>
</dbReference>
<dbReference type="GO" id="GO:0070403">
    <property type="term" value="F:NAD+ binding"/>
    <property type="evidence" value="ECO:0007669"/>
    <property type="project" value="UniProtKB-UniRule"/>
</dbReference>
<feature type="active site" description="Proton acceptor" evidence="4 5">
    <location>
        <position position="123"/>
    </location>
</feature>
<feature type="binding site" evidence="4">
    <location>
        <position position="216"/>
    </location>
    <ligand>
        <name>NAD(+)</name>
        <dbReference type="ChEBI" id="CHEBI:57540"/>
    </ligand>
</feature>
<keyword evidence="3 4" id="KW-0520">NAD</keyword>
<feature type="domain" description="Deacetylase sirtuin-type" evidence="6">
    <location>
        <begin position="1"/>
        <end position="249"/>
    </location>
</feature>
<dbReference type="Proteomes" id="UP001189619">
    <property type="component" value="Chromosome"/>
</dbReference>
<feature type="binding site" evidence="4">
    <location>
        <position position="38"/>
    </location>
    <ligand>
        <name>NAD(+)</name>
        <dbReference type="ChEBI" id="CHEBI:57540"/>
    </ligand>
</feature>
<feature type="binding site" evidence="4">
    <location>
        <position position="105"/>
    </location>
    <ligand>
        <name>NAD(+)</name>
        <dbReference type="ChEBI" id="CHEBI:57540"/>
    </ligand>
</feature>
<comment type="caution">
    <text evidence="4">Lacks conserved residue(s) required for the propagation of feature annotation.</text>
</comment>
<dbReference type="EC" id="2.3.1.286" evidence="4"/>
<feature type="binding site" evidence="4">
    <location>
        <position position="31"/>
    </location>
    <ligand>
        <name>NAD(+)</name>
        <dbReference type="ChEBI" id="CHEBI:57540"/>
    </ligand>
</feature>
<comment type="catalytic activity">
    <reaction evidence="4">
        <text>N(6)-acetyl-L-lysyl-[protein] + NAD(+) + H2O = 2''-O-acetyl-ADP-D-ribose + nicotinamide + L-lysyl-[protein]</text>
        <dbReference type="Rhea" id="RHEA:43636"/>
        <dbReference type="Rhea" id="RHEA-COMP:9752"/>
        <dbReference type="Rhea" id="RHEA-COMP:10731"/>
        <dbReference type="ChEBI" id="CHEBI:15377"/>
        <dbReference type="ChEBI" id="CHEBI:17154"/>
        <dbReference type="ChEBI" id="CHEBI:29969"/>
        <dbReference type="ChEBI" id="CHEBI:57540"/>
        <dbReference type="ChEBI" id="CHEBI:61930"/>
        <dbReference type="ChEBI" id="CHEBI:83767"/>
        <dbReference type="EC" id="2.3.1.286"/>
    </reaction>
</comment>
<evidence type="ECO:0000256" key="2">
    <source>
        <dbReference type="ARBA" id="ARBA00022679"/>
    </source>
</evidence>
<feature type="binding site" evidence="4">
    <location>
        <position position="38"/>
    </location>
    <ligand>
        <name>nicotinamide</name>
        <dbReference type="ChEBI" id="CHEBI:17154"/>
    </ligand>
</feature>
<evidence type="ECO:0000313" key="8">
    <source>
        <dbReference type="Proteomes" id="UP001189619"/>
    </source>
</evidence>
<feature type="binding site" evidence="4">
    <location>
        <position position="235"/>
    </location>
    <ligand>
        <name>NAD(+)</name>
        <dbReference type="ChEBI" id="CHEBI:57540"/>
    </ligand>
</feature>
<dbReference type="InterPro" id="IPR026591">
    <property type="entry name" value="Sirtuin_cat_small_dom_sf"/>
</dbReference>
<evidence type="ECO:0000313" key="7">
    <source>
        <dbReference type="EMBL" id="CAJ1003301.1"/>
    </source>
</evidence>
<feature type="binding site" evidence="4 5">
    <location>
        <position position="134"/>
    </location>
    <ligand>
        <name>Zn(2+)</name>
        <dbReference type="ChEBI" id="CHEBI:29105"/>
    </ligand>
</feature>
<feature type="binding site" evidence="4">
    <location>
        <position position="192"/>
    </location>
    <ligand>
        <name>NAD(+)</name>
        <dbReference type="ChEBI" id="CHEBI:57540"/>
    </ligand>
</feature>
<organism evidence="7 8">
    <name type="scientific">Brevibacillus aydinogluensis</name>
    <dbReference type="NCBI Taxonomy" id="927786"/>
    <lineage>
        <taxon>Bacteria</taxon>
        <taxon>Bacillati</taxon>
        <taxon>Bacillota</taxon>
        <taxon>Bacilli</taxon>
        <taxon>Bacillales</taxon>
        <taxon>Paenibacillaceae</taxon>
        <taxon>Brevibacillus</taxon>
    </lineage>
</organism>